<keyword evidence="6" id="KW-0378">Hydrolase</keyword>
<feature type="domain" description="DNA helicase Pif1-like DEAD-box helicase" evidence="8">
    <location>
        <begin position="239"/>
        <end position="421"/>
    </location>
</feature>
<dbReference type="GO" id="GO:0006310">
    <property type="term" value="P:DNA recombination"/>
    <property type="evidence" value="ECO:0007669"/>
    <property type="project" value="UniProtKB-KW"/>
</dbReference>
<evidence type="ECO:0000313" key="9">
    <source>
        <dbReference type="EMBL" id="CUG89187.1"/>
    </source>
</evidence>
<gene>
    <name evidence="9" type="ORF">BSAL_19765</name>
</gene>
<keyword evidence="6" id="KW-0547">Nucleotide-binding</keyword>
<evidence type="ECO:0000256" key="2">
    <source>
        <dbReference type="ARBA" id="ARBA00009781"/>
    </source>
</evidence>
<dbReference type="Gene3D" id="3.40.50.300">
    <property type="entry name" value="P-loop containing nucleotide triphosphate hydrolases"/>
    <property type="match status" value="1"/>
</dbReference>
<evidence type="ECO:0000256" key="5">
    <source>
        <dbReference type="ARBA" id="ARBA00048954"/>
    </source>
</evidence>
<evidence type="ECO:0000256" key="3">
    <source>
        <dbReference type="ARBA" id="ARBA00011245"/>
    </source>
</evidence>
<accession>A0A0S4JCS0</accession>
<dbReference type="Proteomes" id="UP000051952">
    <property type="component" value="Unassembled WGS sequence"/>
</dbReference>
<organism evidence="9 10">
    <name type="scientific">Bodo saltans</name>
    <name type="common">Flagellated protozoan</name>
    <dbReference type="NCBI Taxonomy" id="75058"/>
    <lineage>
        <taxon>Eukaryota</taxon>
        <taxon>Discoba</taxon>
        <taxon>Euglenozoa</taxon>
        <taxon>Kinetoplastea</taxon>
        <taxon>Metakinetoplastina</taxon>
        <taxon>Eubodonida</taxon>
        <taxon>Bodonidae</taxon>
        <taxon>Bodo</taxon>
    </lineage>
</organism>
<evidence type="ECO:0000256" key="6">
    <source>
        <dbReference type="RuleBase" id="RU363044"/>
    </source>
</evidence>
<reference evidence="10" key="1">
    <citation type="submission" date="2015-09" db="EMBL/GenBank/DDBJ databases">
        <authorList>
            <consortium name="Pathogen Informatics"/>
        </authorList>
    </citation>
    <scope>NUCLEOTIDE SEQUENCE [LARGE SCALE GENOMIC DNA]</scope>
    <source>
        <strain evidence="10">Lake Konstanz</strain>
    </source>
</reference>
<dbReference type="InterPro" id="IPR051055">
    <property type="entry name" value="PIF1_helicase"/>
</dbReference>
<dbReference type="EC" id="5.6.2.3" evidence="6"/>
<evidence type="ECO:0000259" key="8">
    <source>
        <dbReference type="Pfam" id="PF05970"/>
    </source>
</evidence>
<dbReference type="GO" id="GO:0006281">
    <property type="term" value="P:DNA repair"/>
    <property type="evidence" value="ECO:0007669"/>
    <property type="project" value="UniProtKB-KW"/>
</dbReference>
<feature type="compositionally biased region" description="Low complexity" evidence="7">
    <location>
        <begin position="201"/>
        <end position="212"/>
    </location>
</feature>
<dbReference type="SUPFAM" id="SSF52540">
    <property type="entry name" value="P-loop containing nucleoside triphosphate hydrolases"/>
    <property type="match status" value="2"/>
</dbReference>
<dbReference type="InterPro" id="IPR010285">
    <property type="entry name" value="DNA_helicase_pif1-like_DEAD"/>
</dbReference>
<evidence type="ECO:0000256" key="1">
    <source>
        <dbReference type="ARBA" id="ARBA00001946"/>
    </source>
</evidence>
<comment type="cofactor">
    <cofactor evidence="1 6">
        <name>Mg(2+)</name>
        <dbReference type="ChEBI" id="CHEBI:18420"/>
    </cofactor>
</comment>
<dbReference type="OMA" id="WKDMERN"/>
<dbReference type="CDD" id="cd18037">
    <property type="entry name" value="DEXSc_Pif1_like"/>
    <property type="match status" value="1"/>
</dbReference>
<dbReference type="OrthoDB" id="278441at2759"/>
<dbReference type="InterPro" id="IPR027417">
    <property type="entry name" value="P-loop_NTPase"/>
</dbReference>
<dbReference type="VEuPathDB" id="TriTrypDB:BSAL_19765"/>
<dbReference type="GO" id="GO:0005524">
    <property type="term" value="F:ATP binding"/>
    <property type="evidence" value="ECO:0007669"/>
    <property type="project" value="UniProtKB-KW"/>
</dbReference>
<evidence type="ECO:0000313" key="10">
    <source>
        <dbReference type="Proteomes" id="UP000051952"/>
    </source>
</evidence>
<evidence type="ECO:0000256" key="4">
    <source>
        <dbReference type="ARBA" id="ARBA00023172"/>
    </source>
</evidence>
<feature type="region of interest" description="Disordered" evidence="7">
    <location>
        <begin position="201"/>
        <end position="228"/>
    </location>
</feature>
<keyword evidence="6" id="KW-0067">ATP-binding</keyword>
<evidence type="ECO:0000256" key="7">
    <source>
        <dbReference type="SAM" id="MobiDB-lite"/>
    </source>
</evidence>
<keyword evidence="10" id="KW-1185">Reference proteome</keyword>
<dbReference type="AlphaFoldDB" id="A0A0S4JCS0"/>
<dbReference type="GO" id="GO:0000723">
    <property type="term" value="P:telomere maintenance"/>
    <property type="evidence" value="ECO:0007669"/>
    <property type="project" value="InterPro"/>
</dbReference>
<sequence>MIAARALPKKEKLTASGVLGKITVMSASGERIGQWGGTECFLSKQTGVGPCLIVRSSRHKSEQGTFFKLTDVISVIATYAHTGKLTVVVKYQLHKCTVLVDANREDIPQLQHMAGLLQNQLRWHEIEIDVAVPKRGRGRGRGANDSEPVNDVRELPQDVEVEVALPPNFLPKGDAAFATQQDDEDDDPNTRIAKLLGMSTEAAAAAPEPSRPSAHKTAAPVPPTRNIRTSTGLTVERDLTAEQRLALQFVRQGHNVFITGSGGTGKSDWLSFMLRSGLHHKGDNVAVTALTGITARNIGGQTVHAFSGIGRGEVSTEAMIQRVQSRPEVVRSWLSCRVLIIDEISMMSPRLFSALDKIARAVTKRPNLAFGGIQLILVGDFLQLPPIDTDEEGTYCFESASWKSAELRSVAFTTDFRHQDDDSFRRICEDLRTGYVSFAAEEMLESCHRRVLSREEERSTTHILPLRKDVDAVNEAQLAALDDPEFFRYQAEDQASIGGIELDNEVALARTITLKHQALVVLVASVPNSRLVNGDMGVVVRFVEQIHGPSLPVIRLFSDGSEHVVPLVRVDIAGRSGVSIASRTQIPLQLPTRE</sequence>
<protein>
    <recommendedName>
        <fullName evidence="6">ATP-dependent DNA helicase</fullName>
        <ecNumber evidence="6">5.6.2.3</ecNumber>
    </recommendedName>
</protein>
<keyword evidence="4 6" id="KW-0233">DNA recombination</keyword>
<dbReference type="PANTHER" id="PTHR47642">
    <property type="entry name" value="ATP-DEPENDENT DNA HELICASE"/>
    <property type="match status" value="1"/>
</dbReference>
<comment type="catalytic activity">
    <reaction evidence="5 6">
        <text>ATP + H2O = ADP + phosphate + H(+)</text>
        <dbReference type="Rhea" id="RHEA:13065"/>
        <dbReference type="ChEBI" id="CHEBI:15377"/>
        <dbReference type="ChEBI" id="CHEBI:15378"/>
        <dbReference type="ChEBI" id="CHEBI:30616"/>
        <dbReference type="ChEBI" id="CHEBI:43474"/>
        <dbReference type="ChEBI" id="CHEBI:456216"/>
        <dbReference type="EC" id="5.6.2.3"/>
    </reaction>
</comment>
<dbReference type="Pfam" id="PF05970">
    <property type="entry name" value="PIF1"/>
    <property type="match status" value="1"/>
</dbReference>
<dbReference type="GO" id="GO:0016887">
    <property type="term" value="F:ATP hydrolysis activity"/>
    <property type="evidence" value="ECO:0007669"/>
    <property type="project" value="RHEA"/>
</dbReference>
<keyword evidence="6" id="KW-0234">DNA repair</keyword>
<dbReference type="GO" id="GO:0043139">
    <property type="term" value="F:5'-3' DNA helicase activity"/>
    <property type="evidence" value="ECO:0007669"/>
    <property type="project" value="UniProtKB-EC"/>
</dbReference>
<dbReference type="EMBL" id="CYKH01001711">
    <property type="protein sequence ID" value="CUG89187.1"/>
    <property type="molecule type" value="Genomic_DNA"/>
</dbReference>
<keyword evidence="6" id="KW-0347">Helicase</keyword>
<comment type="similarity">
    <text evidence="2">Belongs to the helicase family. PIF1 subfamily.</text>
</comment>
<dbReference type="PANTHER" id="PTHR47642:SF7">
    <property type="entry name" value="ATP-DEPENDENT DNA HELICASE PIF1"/>
    <property type="match status" value="1"/>
</dbReference>
<keyword evidence="6" id="KW-0227">DNA damage</keyword>
<comment type="subunit">
    <text evidence="3">Monomer.</text>
</comment>
<proteinExistence type="inferred from homology"/>
<name>A0A0S4JCS0_BODSA</name>